<evidence type="ECO:0000313" key="3">
    <source>
        <dbReference type="WBParaSite" id="ACRNAN_Path_254.g953.t1"/>
    </source>
</evidence>
<reference evidence="3" key="1">
    <citation type="submission" date="2022-11" db="UniProtKB">
        <authorList>
            <consortium name="WormBaseParasite"/>
        </authorList>
    </citation>
    <scope>IDENTIFICATION</scope>
</reference>
<keyword evidence="2" id="KW-1185">Reference proteome</keyword>
<protein>
    <submittedName>
        <fullName evidence="3">Uncharacterized protein</fullName>
    </submittedName>
</protein>
<feature type="chain" id="PRO_5037713158" evidence="1">
    <location>
        <begin position="21"/>
        <end position="83"/>
    </location>
</feature>
<accession>A0A914C4F4</accession>
<keyword evidence="1" id="KW-0732">Signal</keyword>
<organism evidence="2 3">
    <name type="scientific">Acrobeloides nanus</name>
    <dbReference type="NCBI Taxonomy" id="290746"/>
    <lineage>
        <taxon>Eukaryota</taxon>
        <taxon>Metazoa</taxon>
        <taxon>Ecdysozoa</taxon>
        <taxon>Nematoda</taxon>
        <taxon>Chromadorea</taxon>
        <taxon>Rhabditida</taxon>
        <taxon>Tylenchina</taxon>
        <taxon>Cephalobomorpha</taxon>
        <taxon>Cephaloboidea</taxon>
        <taxon>Cephalobidae</taxon>
        <taxon>Acrobeloides</taxon>
    </lineage>
</organism>
<proteinExistence type="predicted"/>
<name>A0A914C4F4_9BILA</name>
<sequence length="83" mass="9051">MAAKLVFIMAFLIVVVLSEAASTRKPSLEEMAVNKGVCGGGCISSNQCASYDDGDRNCRCTWFTCKEYDKKTGLPVEILNMGY</sequence>
<dbReference type="WBParaSite" id="ACRNAN_Path_254.g953.t1">
    <property type="protein sequence ID" value="ACRNAN_Path_254.g953.t1"/>
    <property type="gene ID" value="ACRNAN_Path_254.g953"/>
</dbReference>
<evidence type="ECO:0000256" key="1">
    <source>
        <dbReference type="SAM" id="SignalP"/>
    </source>
</evidence>
<evidence type="ECO:0000313" key="2">
    <source>
        <dbReference type="Proteomes" id="UP000887540"/>
    </source>
</evidence>
<dbReference type="Proteomes" id="UP000887540">
    <property type="component" value="Unplaced"/>
</dbReference>
<feature type="signal peptide" evidence="1">
    <location>
        <begin position="1"/>
        <end position="20"/>
    </location>
</feature>
<dbReference type="AlphaFoldDB" id="A0A914C4F4"/>